<feature type="domain" description="TRAM" evidence="6">
    <location>
        <begin position="1"/>
        <end position="59"/>
    </location>
</feature>
<feature type="binding site" evidence="4">
    <location>
        <position position="378"/>
    </location>
    <ligand>
        <name>S-adenosyl-L-methionine</name>
        <dbReference type="ChEBI" id="CHEBI:59789"/>
    </ligand>
</feature>
<evidence type="ECO:0000259" key="6">
    <source>
        <dbReference type="PROSITE" id="PS50926"/>
    </source>
</evidence>
<accession>A0A926IGK4</accession>
<dbReference type="InterPro" id="IPR012340">
    <property type="entry name" value="NA-bd_OB-fold"/>
</dbReference>
<feature type="binding site" evidence="4">
    <location>
        <position position="280"/>
    </location>
    <ligand>
        <name>S-adenosyl-L-methionine</name>
        <dbReference type="ChEBI" id="CHEBI:59789"/>
    </ligand>
</feature>
<dbReference type="SUPFAM" id="SSF50249">
    <property type="entry name" value="Nucleic acid-binding proteins"/>
    <property type="match status" value="1"/>
</dbReference>
<dbReference type="Pfam" id="PF01938">
    <property type="entry name" value="TRAM"/>
    <property type="match status" value="1"/>
</dbReference>
<evidence type="ECO:0000256" key="5">
    <source>
        <dbReference type="PROSITE-ProRule" id="PRU10015"/>
    </source>
</evidence>
<dbReference type="GO" id="GO:0070475">
    <property type="term" value="P:rRNA base methylation"/>
    <property type="evidence" value="ECO:0007669"/>
    <property type="project" value="TreeGrafter"/>
</dbReference>
<dbReference type="Pfam" id="PF05958">
    <property type="entry name" value="tRNA_U5-meth_tr"/>
    <property type="match status" value="1"/>
</dbReference>
<dbReference type="FunFam" id="3.40.50.150:FF:000009">
    <property type="entry name" value="23S rRNA (Uracil(1939)-C(5))-methyltransferase RlmD"/>
    <property type="match status" value="1"/>
</dbReference>
<dbReference type="EMBL" id="JACRTK010000001">
    <property type="protein sequence ID" value="MBC8589677.1"/>
    <property type="molecule type" value="Genomic_DNA"/>
</dbReference>
<dbReference type="AlphaFoldDB" id="A0A926IGK4"/>
<dbReference type="InterPro" id="IPR002792">
    <property type="entry name" value="TRAM_dom"/>
</dbReference>
<keyword evidence="3 4" id="KW-0949">S-adenosyl-L-methionine</keyword>
<dbReference type="PROSITE" id="PS50926">
    <property type="entry name" value="TRAM"/>
    <property type="match status" value="1"/>
</dbReference>
<keyword evidence="8" id="KW-1185">Reference proteome</keyword>
<keyword evidence="1 4" id="KW-0489">Methyltransferase</keyword>
<dbReference type="InterPro" id="IPR010280">
    <property type="entry name" value="U5_MeTrfase_fam"/>
</dbReference>
<evidence type="ECO:0000313" key="7">
    <source>
        <dbReference type="EMBL" id="MBC8589677.1"/>
    </source>
</evidence>
<reference evidence="7 8" key="1">
    <citation type="submission" date="2020-08" db="EMBL/GenBank/DDBJ databases">
        <title>Genome public.</title>
        <authorList>
            <person name="Liu C."/>
            <person name="Sun Q."/>
        </authorList>
    </citation>
    <scope>NUCLEOTIDE SEQUENCE [LARGE SCALE GENOMIC DNA]</scope>
    <source>
        <strain evidence="7 8">NSJ-26</strain>
    </source>
</reference>
<dbReference type="PANTHER" id="PTHR11061">
    <property type="entry name" value="RNA M5U METHYLTRANSFERASE"/>
    <property type="match status" value="1"/>
</dbReference>
<dbReference type="NCBIfam" id="TIGR00479">
    <property type="entry name" value="rumA"/>
    <property type="match status" value="1"/>
</dbReference>
<dbReference type="GO" id="GO:0070041">
    <property type="term" value="F:rRNA (uridine-C5-)-methyltransferase activity"/>
    <property type="evidence" value="ECO:0007669"/>
    <property type="project" value="TreeGrafter"/>
</dbReference>
<comment type="caution">
    <text evidence="7">The sequence shown here is derived from an EMBL/GenBank/DDBJ whole genome shotgun (WGS) entry which is preliminary data.</text>
</comment>
<name>A0A926IGK4_9FIRM</name>
<dbReference type="Proteomes" id="UP000601522">
    <property type="component" value="Unassembled WGS sequence"/>
</dbReference>
<dbReference type="Gene3D" id="2.40.50.1070">
    <property type="match status" value="1"/>
</dbReference>
<dbReference type="Gene3D" id="2.40.50.140">
    <property type="entry name" value="Nucleic acid-binding proteins"/>
    <property type="match status" value="1"/>
</dbReference>
<feature type="active site" description="Nucleophile" evidence="4">
    <location>
        <position position="405"/>
    </location>
</feature>
<feature type="binding site" evidence="4">
    <location>
        <position position="309"/>
    </location>
    <ligand>
        <name>S-adenosyl-L-methionine</name>
        <dbReference type="ChEBI" id="CHEBI:59789"/>
    </ligand>
</feature>
<evidence type="ECO:0000256" key="3">
    <source>
        <dbReference type="ARBA" id="ARBA00022691"/>
    </source>
</evidence>
<gene>
    <name evidence="7" type="primary">rlmD</name>
    <name evidence="7" type="ORF">H8689_00775</name>
</gene>
<feature type="active site" evidence="5">
    <location>
        <position position="405"/>
    </location>
</feature>
<evidence type="ECO:0000256" key="4">
    <source>
        <dbReference type="PROSITE-ProRule" id="PRU01024"/>
    </source>
</evidence>
<organism evidence="7 8">
    <name type="scientific">Wansuia hejianensis</name>
    <dbReference type="NCBI Taxonomy" id="2763667"/>
    <lineage>
        <taxon>Bacteria</taxon>
        <taxon>Bacillati</taxon>
        <taxon>Bacillota</taxon>
        <taxon>Clostridia</taxon>
        <taxon>Lachnospirales</taxon>
        <taxon>Lachnospiraceae</taxon>
        <taxon>Wansuia</taxon>
    </lineage>
</organism>
<protein>
    <submittedName>
        <fullName evidence="7">23S rRNA (Uracil(1939)-C(5))-methyltransferase RlmD</fullName>
        <ecNumber evidence="7">2.1.1.190</ecNumber>
    </submittedName>
</protein>
<dbReference type="SUPFAM" id="SSF53335">
    <property type="entry name" value="S-adenosyl-L-methionine-dependent methyltransferases"/>
    <property type="match status" value="1"/>
</dbReference>
<proteinExistence type="inferred from homology"/>
<dbReference type="Gene3D" id="3.40.50.150">
    <property type="entry name" value="Vaccinia Virus protein VP39"/>
    <property type="match status" value="1"/>
</dbReference>
<dbReference type="PROSITE" id="PS01230">
    <property type="entry name" value="TRMA_1"/>
    <property type="match status" value="1"/>
</dbReference>
<evidence type="ECO:0000256" key="1">
    <source>
        <dbReference type="ARBA" id="ARBA00022603"/>
    </source>
</evidence>
<dbReference type="InterPro" id="IPR030390">
    <property type="entry name" value="MeTrfase_TrmA_AS"/>
</dbReference>
<sequence>MFNIGDIVEGEIIDFTHEGSGVLKVDKFTIFVKGGLIGDKLKAKIDNIKKSYATATISEIVKPSEERVDLEFEIEESKGGIPLIEYKYSKQLEWKKNKIKKDLEKIAGFKDIEVKEVIGMDHPYRYRNHVQIPVGCEEGRVVTGFYEIGSNDIVDMTKSILQPEVADEILGTIRKWINQYKIKPYDKKTRKGILRHIGIRTNRNNESMVILVTNGNRLPYYKELIDMLKGKKVISIYQNINKSNSSITYGREYKKLYGVDWLLDYIGDFRFNISPNSFFQVNRTQAEVLYNKTIQYLDLNKKDIVYDLYCGIGTISLYIGNQAKKVYGIEIIKKAIEDARDNAKLNSIDNVEFEVGKVEDIFPRLMDKEIKGNKIVVDPPRKGCEKEVLEAIVKLNPEKVVYVSCNPTTMARDAKYLVDNGYKIEEVQPVDMFPHTAHCEVVCKLEKE</sequence>
<dbReference type="PANTHER" id="PTHR11061:SF30">
    <property type="entry name" value="TRNA (URACIL(54)-C(5))-METHYLTRANSFERASE"/>
    <property type="match status" value="1"/>
</dbReference>
<dbReference type="FunFam" id="2.40.50.1070:FF:000003">
    <property type="entry name" value="23S rRNA (Uracil-5-)-methyltransferase RumA"/>
    <property type="match status" value="1"/>
</dbReference>
<dbReference type="RefSeq" id="WP_249322496.1">
    <property type="nucleotide sequence ID" value="NZ_JACRTK010000001.1"/>
</dbReference>
<evidence type="ECO:0000313" key="8">
    <source>
        <dbReference type="Proteomes" id="UP000601522"/>
    </source>
</evidence>
<dbReference type="EC" id="2.1.1.190" evidence="7"/>
<dbReference type="CDD" id="cd02440">
    <property type="entry name" value="AdoMet_MTases"/>
    <property type="match status" value="1"/>
</dbReference>
<dbReference type="InterPro" id="IPR029063">
    <property type="entry name" value="SAM-dependent_MTases_sf"/>
</dbReference>
<evidence type="ECO:0000256" key="2">
    <source>
        <dbReference type="ARBA" id="ARBA00022679"/>
    </source>
</evidence>
<comment type="similarity">
    <text evidence="4">Belongs to the class I-like SAM-binding methyltransferase superfamily. RNA M5U methyltransferase family.</text>
</comment>
<keyword evidence="2 4" id="KW-0808">Transferase</keyword>
<feature type="binding site" evidence="4">
    <location>
        <position position="330"/>
    </location>
    <ligand>
        <name>S-adenosyl-L-methionine</name>
        <dbReference type="ChEBI" id="CHEBI:59789"/>
    </ligand>
</feature>
<dbReference type="PROSITE" id="PS51687">
    <property type="entry name" value="SAM_MT_RNA_M5U"/>
    <property type="match status" value="1"/>
</dbReference>